<reference evidence="14" key="3">
    <citation type="submission" date="2025-09" db="UniProtKB">
        <authorList>
            <consortium name="Ensembl"/>
        </authorList>
    </citation>
    <scope>IDENTIFICATION</scope>
</reference>
<evidence type="ECO:0000256" key="7">
    <source>
        <dbReference type="ARBA" id="ARBA00023121"/>
    </source>
</evidence>
<dbReference type="Gene3D" id="3.10.20.90">
    <property type="entry name" value="Phosphatidylinositol 3-kinase Catalytic Subunit, Chain A, domain 1"/>
    <property type="match status" value="1"/>
</dbReference>
<evidence type="ECO:0000313" key="15">
    <source>
        <dbReference type="Proteomes" id="UP000694580"/>
    </source>
</evidence>
<dbReference type="GO" id="GO:0007030">
    <property type="term" value="P:Golgi organization"/>
    <property type="evidence" value="ECO:0007669"/>
    <property type="project" value="TreeGrafter"/>
</dbReference>
<evidence type="ECO:0000256" key="11">
    <source>
        <dbReference type="SAM" id="MobiDB-lite"/>
    </source>
</evidence>
<dbReference type="Pfam" id="PF00789">
    <property type="entry name" value="UBX"/>
    <property type="match status" value="1"/>
</dbReference>
<feature type="compositionally biased region" description="Basic and acidic residues" evidence="11">
    <location>
        <begin position="65"/>
        <end position="77"/>
    </location>
</feature>
<keyword evidence="8" id="KW-0206">Cytoskeleton</keyword>
<dbReference type="GO" id="GO:0005813">
    <property type="term" value="C:centrosome"/>
    <property type="evidence" value="ECO:0007669"/>
    <property type="project" value="UniProtKB-SubCell"/>
</dbReference>
<evidence type="ECO:0000256" key="4">
    <source>
        <dbReference type="ARBA" id="ARBA00019548"/>
    </source>
</evidence>
<dbReference type="GO" id="GO:0061025">
    <property type="term" value="P:membrane fusion"/>
    <property type="evidence" value="ECO:0007669"/>
    <property type="project" value="TreeGrafter"/>
</dbReference>
<evidence type="ECO:0000256" key="3">
    <source>
        <dbReference type="ARBA" id="ARBA00004348"/>
    </source>
</evidence>
<evidence type="ECO:0000256" key="9">
    <source>
        <dbReference type="ARBA" id="ARBA00023242"/>
    </source>
</evidence>
<dbReference type="InterPro" id="IPR029071">
    <property type="entry name" value="Ubiquitin-like_domsf"/>
</dbReference>
<dbReference type="RefSeq" id="XP_028849725.1">
    <property type="nucleotide sequence ID" value="XM_028993892.1"/>
</dbReference>
<keyword evidence="5" id="KW-0963">Cytoplasm</keyword>
<dbReference type="Pfam" id="PF14555">
    <property type="entry name" value="UBA_4"/>
    <property type="match status" value="1"/>
</dbReference>
<dbReference type="CDD" id="cd14348">
    <property type="entry name" value="UBA_p47"/>
    <property type="match status" value="1"/>
</dbReference>
<dbReference type="Gene3D" id="3.30.420.210">
    <property type="entry name" value="SEP domain"/>
    <property type="match status" value="1"/>
</dbReference>
<dbReference type="PANTHER" id="PTHR23333:SF24">
    <property type="entry name" value="NSFL1 COFACTOR P47"/>
    <property type="match status" value="1"/>
</dbReference>
<dbReference type="PROSITE" id="PS50033">
    <property type="entry name" value="UBX"/>
    <property type="match status" value="1"/>
</dbReference>
<evidence type="ECO:0000259" key="12">
    <source>
        <dbReference type="PROSITE" id="PS50033"/>
    </source>
</evidence>
<keyword evidence="6" id="KW-0333">Golgi apparatus</keyword>
<dbReference type="GO" id="GO:0031468">
    <property type="term" value="P:nuclear membrane reassembly"/>
    <property type="evidence" value="ECO:0007669"/>
    <property type="project" value="TreeGrafter"/>
</dbReference>
<dbReference type="GO" id="GO:0043161">
    <property type="term" value="P:proteasome-mediated ubiquitin-dependent protein catabolic process"/>
    <property type="evidence" value="ECO:0007669"/>
    <property type="project" value="TreeGrafter"/>
</dbReference>
<dbReference type="Proteomes" id="UP000694580">
    <property type="component" value="Chromosome 10"/>
</dbReference>
<dbReference type="GO" id="GO:0008289">
    <property type="term" value="F:lipid binding"/>
    <property type="evidence" value="ECO:0007669"/>
    <property type="project" value="UniProtKB-KW"/>
</dbReference>
<evidence type="ECO:0000256" key="10">
    <source>
        <dbReference type="ARBA" id="ARBA00030329"/>
    </source>
</evidence>
<evidence type="ECO:0000256" key="8">
    <source>
        <dbReference type="ARBA" id="ARBA00023212"/>
    </source>
</evidence>
<dbReference type="SUPFAM" id="SSF54236">
    <property type="entry name" value="Ubiquitin-like"/>
    <property type="match status" value="1"/>
</dbReference>
<dbReference type="GO" id="GO:0000045">
    <property type="term" value="P:autophagosome assembly"/>
    <property type="evidence" value="ECO:0007669"/>
    <property type="project" value="TreeGrafter"/>
</dbReference>
<dbReference type="PROSITE" id="PS51399">
    <property type="entry name" value="SEP"/>
    <property type="match status" value="1"/>
</dbReference>
<sequence>MADRDELVREFISVTDVDEERARFFLESAGWDLQLALASFFEDGGEDDIVTLPQPESGSFSRSGPGEHRVTSFRDLRQEEEEDSDEEEGQRFFAGGSERSGQQIVGPPKKKSSNEVVDDLFKGAKEHGAVPVDRAGKGLGESSKAKPFVGGGYRLGAAPEEESAYVSGERRSSNSTQDVHVVLKLWKTGFSLDDGELRNYNDPRNAVFLESIRRGEIPLELRQRSRGGQVNLDMEDHRDEDFSKPKALFKAFAGEGQKLGSATPEVVSAHRVMTSPEDQVGGEAQASIPVAVDTSQPVTNIQIRLADGRRLVEKFNHTHRVSDVRQAIVRAHPAMAAAEFVLMTTFPNKELTDESQTLQDANLLNAVIVQRLK</sequence>
<dbReference type="GO" id="GO:0005795">
    <property type="term" value="C:Golgi stack"/>
    <property type="evidence" value="ECO:0007669"/>
    <property type="project" value="UniProtKB-SubCell"/>
</dbReference>
<evidence type="ECO:0000256" key="2">
    <source>
        <dbReference type="ARBA" id="ARBA00004300"/>
    </source>
</evidence>
<dbReference type="GeneTree" id="ENSGT00520000055567"/>
<dbReference type="FunFam" id="3.10.20.90:FF:000093">
    <property type="entry name" value="NSFL1 (P97) cofactor (P47)"/>
    <property type="match status" value="1"/>
</dbReference>
<dbReference type="SUPFAM" id="SSF102848">
    <property type="entry name" value="NSFL1 (p97 ATPase) cofactor p47, SEP domain"/>
    <property type="match status" value="1"/>
</dbReference>
<reference evidence="14 15" key="1">
    <citation type="submission" date="2020-06" db="EMBL/GenBank/DDBJ databases">
        <authorList>
            <consortium name="Wellcome Sanger Institute Data Sharing"/>
        </authorList>
    </citation>
    <scope>NUCLEOTIDE SEQUENCE [LARGE SCALE GENOMIC DNA]</scope>
</reference>
<dbReference type="InterPro" id="IPR012989">
    <property type="entry name" value="SEP_domain"/>
</dbReference>
<organism evidence="14 15">
    <name type="scientific">Denticeps clupeoides</name>
    <name type="common">denticle herring</name>
    <dbReference type="NCBI Taxonomy" id="299321"/>
    <lineage>
        <taxon>Eukaryota</taxon>
        <taxon>Metazoa</taxon>
        <taxon>Chordata</taxon>
        <taxon>Craniata</taxon>
        <taxon>Vertebrata</taxon>
        <taxon>Euteleostomi</taxon>
        <taxon>Actinopterygii</taxon>
        <taxon>Neopterygii</taxon>
        <taxon>Teleostei</taxon>
        <taxon>Clupei</taxon>
        <taxon>Clupeiformes</taxon>
        <taxon>Denticipitoidei</taxon>
        <taxon>Denticipitidae</taxon>
        <taxon>Denticeps</taxon>
    </lineage>
</organism>
<dbReference type="AlphaFoldDB" id="A0AAY4AS78"/>
<dbReference type="Gene3D" id="1.10.8.10">
    <property type="entry name" value="DNA helicase RuvA subunit, C-terminal domain"/>
    <property type="match status" value="1"/>
</dbReference>
<evidence type="ECO:0000259" key="13">
    <source>
        <dbReference type="PROSITE" id="PS51399"/>
    </source>
</evidence>
<evidence type="ECO:0000256" key="6">
    <source>
        <dbReference type="ARBA" id="ARBA00023034"/>
    </source>
</evidence>
<keyword evidence="9" id="KW-0539">Nucleus</keyword>
<dbReference type="GO" id="GO:0005634">
    <property type="term" value="C:nucleus"/>
    <property type="evidence" value="ECO:0007669"/>
    <property type="project" value="UniProtKB-SubCell"/>
</dbReference>
<feature type="region of interest" description="Disordered" evidence="11">
    <location>
        <begin position="47"/>
        <end position="114"/>
    </location>
</feature>
<dbReference type="FunFam" id="1.10.8.10:FF:000020">
    <property type="entry name" value="NSFL1 (p97) cofactor (p47)"/>
    <property type="match status" value="1"/>
</dbReference>
<dbReference type="Ensembl" id="ENSDCDT00010012237.1">
    <property type="protein sequence ID" value="ENSDCDP00010011682.1"/>
    <property type="gene ID" value="ENSDCDG00010005198.1"/>
</dbReference>
<dbReference type="InterPro" id="IPR036241">
    <property type="entry name" value="NSFL1C_SEP_dom_sf"/>
</dbReference>
<evidence type="ECO:0000313" key="14">
    <source>
        <dbReference type="Ensembl" id="ENSDCDP00010011682.1"/>
    </source>
</evidence>
<keyword evidence="7" id="KW-0446">Lipid-binding</keyword>
<gene>
    <name evidence="14" type="primary">NSFL1C</name>
</gene>
<dbReference type="GO" id="GO:0043130">
    <property type="term" value="F:ubiquitin binding"/>
    <property type="evidence" value="ECO:0007669"/>
    <property type="project" value="TreeGrafter"/>
</dbReference>
<dbReference type="PANTHER" id="PTHR23333">
    <property type="entry name" value="UBX DOMAIN CONTAINING PROTEIN"/>
    <property type="match status" value="1"/>
</dbReference>
<comment type="subcellular location">
    <subcellularLocation>
        <location evidence="2">Cytoplasm</location>
        <location evidence="2">Cytoskeleton</location>
        <location evidence="2">Microtubule organizing center</location>
        <location evidence="2">Centrosome</location>
    </subcellularLocation>
    <subcellularLocation>
        <location evidence="3">Golgi apparatus</location>
        <location evidence="3">Golgi stack</location>
    </subcellularLocation>
    <subcellularLocation>
        <location evidence="1">Nucleus</location>
    </subcellularLocation>
</comment>
<dbReference type="FunFam" id="3.30.420.210:FF:000001">
    <property type="entry name" value="NSFL1 (P97) cofactor (P47)"/>
    <property type="match status" value="1"/>
</dbReference>
<protein>
    <recommendedName>
        <fullName evidence="4">NSFL1 cofactor p47</fullName>
    </recommendedName>
    <alternativeName>
        <fullName evidence="10">p97 cofactor p47</fullName>
    </alternativeName>
</protein>
<dbReference type="SMART" id="SM00553">
    <property type="entry name" value="SEP"/>
    <property type="match status" value="1"/>
</dbReference>
<keyword evidence="15" id="KW-1185">Reference proteome</keyword>
<dbReference type="SMART" id="SM00166">
    <property type="entry name" value="UBX"/>
    <property type="match status" value="1"/>
</dbReference>
<evidence type="ECO:0000256" key="1">
    <source>
        <dbReference type="ARBA" id="ARBA00004123"/>
    </source>
</evidence>
<dbReference type="InterPro" id="IPR001012">
    <property type="entry name" value="UBX_dom"/>
</dbReference>
<evidence type="ECO:0000256" key="5">
    <source>
        <dbReference type="ARBA" id="ARBA00022490"/>
    </source>
</evidence>
<dbReference type="GeneID" id="114798313"/>
<dbReference type="GO" id="GO:1990730">
    <property type="term" value="C:VCP-NSFL1C complex"/>
    <property type="evidence" value="ECO:0007669"/>
    <property type="project" value="UniProtKB-ARBA"/>
</dbReference>
<name>A0AAY4AS78_9TELE</name>
<reference evidence="14" key="2">
    <citation type="submission" date="2025-08" db="UniProtKB">
        <authorList>
            <consortium name="Ensembl"/>
        </authorList>
    </citation>
    <scope>IDENTIFICATION</scope>
</reference>
<accession>A0AAY4AS78</accession>
<proteinExistence type="predicted"/>
<dbReference type="GO" id="GO:0005829">
    <property type="term" value="C:cytosol"/>
    <property type="evidence" value="ECO:0007669"/>
    <property type="project" value="TreeGrafter"/>
</dbReference>
<feature type="domain" description="UBX" evidence="12">
    <location>
        <begin position="294"/>
        <end position="371"/>
    </location>
</feature>
<feature type="compositionally biased region" description="Acidic residues" evidence="11">
    <location>
        <begin position="78"/>
        <end position="88"/>
    </location>
</feature>
<dbReference type="Pfam" id="PF08059">
    <property type="entry name" value="SEP"/>
    <property type="match status" value="1"/>
</dbReference>
<feature type="domain" description="SEP" evidence="13">
    <location>
        <begin position="178"/>
        <end position="243"/>
    </location>
</feature>
<dbReference type="InterPro" id="IPR009060">
    <property type="entry name" value="UBA-like_sf"/>
</dbReference>
<dbReference type="SUPFAM" id="SSF46934">
    <property type="entry name" value="UBA-like"/>
    <property type="match status" value="1"/>
</dbReference>